<gene>
    <name evidence="2" type="ORF">BOKJ2_LOCUS5915</name>
</gene>
<evidence type="ECO:0000313" key="2">
    <source>
        <dbReference type="EMBL" id="CAD5215082.1"/>
    </source>
</evidence>
<dbReference type="AlphaFoldDB" id="A0A811KHX6"/>
<name>A0A811KHX6_9BILA</name>
<dbReference type="EMBL" id="CAJFDH010000003">
    <property type="protein sequence ID" value="CAD5215082.1"/>
    <property type="molecule type" value="Genomic_DNA"/>
</dbReference>
<protein>
    <submittedName>
        <fullName evidence="2">Uncharacterized protein</fullName>
    </submittedName>
</protein>
<feature type="region of interest" description="Disordered" evidence="1">
    <location>
        <begin position="73"/>
        <end position="92"/>
    </location>
</feature>
<keyword evidence="3" id="KW-1185">Reference proteome</keyword>
<reference evidence="2" key="1">
    <citation type="submission" date="2020-09" db="EMBL/GenBank/DDBJ databases">
        <authorList>
            <person name="Kikuchi T."/>
        </authorList>
    </citation>
    <scope>NUCLEOTIDE SEQUENCE</scope>
    <source>
        <strain evidence="2">SH1</strain>
    </source>
</reference>
<comment type="caution">
    <text evidence="2">The sequence shown here is derived from an EMBL/GenBank/DDBJ whole genome shotgun (WGS) entry which is preliminary data.</text>
</comment>
<evidence type="ECO:0000256" key="1">
    <source>
        <dbReference type="SAM" id="MobiDB-lite"/>
    </source>
</evidence>
<accession>A0A811KHX6</accession>
<dbReference type="Proteomes" id="UP000614601">
    <property type="component" value="Unassembled WGS sequence"/>
</dbReference>
<dbReference type="Proteomes" id="UP000783686">
    <property type="component" value="Unassembled WGS sequence"/>
</dbReference>
<organism evidence="2 3">
    <name type="scientific">Bursaphelenchus okinawaensis</name>
    <dbReference type="NCBI Taxonomy" id="465554"/>
    <lineage>
        <taxon>Eukaryota</taxon>
        <taxon>Metazoa</taxon>
        <taxon>Ecdysozoa</taxon>
        <taxon>Nematoda</taxon>
        <taxon>Chromadorea</taxon>
        <taxon>Rhabditida</taxon>
        <taxon>Tylenchina</taxon>
        <taxon>Tylenchomorpha</taxon>
        <taxon>Aphelenchoidea</taxon>
        <taxon>Aphelenchoididae</taxon>
        <taxon>Bursaphelenchus</taxon>
    </lineage>
</organism>
<feature type="compositionally biased region" description="Acidic residues" evidence="1">
    <location>
        <begin position="75"/>
        <end position="92"/>
    </location>
</feature>
<dbReference type="EMBL" id="CAJFCW020000003">
    <property type="protein sequence ID" value="CAG9103564.1"/>
    <property type="molecule type" value="Genomic_DNA"/>
</dbReference>
<sequence length="248" mass="28145">MIVDFRRNKSNLNNFIAEKPVETEKVDNIQIVASDVPASLIFDQYHQEKEKLTVSFSPAQLAQTAASTQWAIRDEDSDTDTSYIEDEESEEETYEHGQGDVNCLIFFSPYLYDKPGKFCEDLKDVNLLNFDDPDVEDEECAEDEPERGQNEGKCLEFDPKITENTGNMINLDFDSEKVSKDSQVDVHSLDLIPKRTENIGTIINIDNENLPIPPIQPTDNGKGKTSSTFNNLVNDQIYADFFADLLKK</sequence>
<evidence type="ECO:0000313" key="3">
    <source>
        <dbReference type="Proteomes" id="UP000614601"/>
    </source>
</evidence>
<proteinExistence type="predicted"/>